<feature type="region of interest" description="Disordered" evidence="1">
    <location>
        <begin position="307"/>
        <end position="385"/>
    </location>
</feature>
<keyword evidence="5" id="KW-1185">Reference proteome</keyword>
<evidence type="ECO:0000256" key="1">
    <source>
        <dbReference type="SAM" id="MobiDB-lite"/>
    </source>
</evidence>
<feature type="non-terminal residue" evidence="4">
    <location>
        <position position="1"/>
    </location>
</feature>
<keyword evidence="2" id="KW-0812">Transmembrane</keyword>
<keyword evidence="2" id="KW-0472">Membrane</keyword>
<keyword evidence="3" id="KW-0732">Signal</keyword>
<protein>
    <submittedName>
        <fullName evidence="4">Uncharacterized protein</fullName>
    </submittedName>
</protein>
<dbReference type="EMBL" id="CAJNOR010007303">
    <property type="protein sequence ID" value="CAF1614755.1"/>
    <property type="molecule type" value="Genomic_DNA"/>
</dbReference>
<keyword evidence="2" id="KW-1133">Transmembrane helix</keyword>
<feature type="signal peptide" evidence="3">
    <location>
        <begin position="1"/>
        <end position="17"/>
    </location>
</feature>
<evidence type="ECO:0000313" key="5">
    <source>
        <dbReference type="Proteomes" id="UP000663828"/>
    </source>
</evidence>
<gene>
    <name evidence="4" type="ORF">XAT740_LOCUS49396</name>
</gene>
<dbReference type="InterPro" id="IPR036872">
    <property type="entry name" value="CH_dom_sf"/>
</dbReference>
<accession>A0A816BVZ6</accession>
<evidence type="ECO:0000256" key="3">
    <source>
        <dbReference type="SAM" id="SignalP"/>
    </source>
</evidence>
<reference evidence="4" key="1">
    <citation type="submission" date="2021-02" db="EMBL/GenBank/DDBJ databases">
        <authorList>
            <person name="Nowell W R."/>
        </authorList>
    </citation>
    <scope>NUCLEOTIDE SEQUENCE</scope>
</reference>
<organism evidence="4 5">
    <name type="scientific">Adineta ricciae</name>
    <name type="common">Rotifer</name>
    <dbReference type="NCBI Taxonomy" id="249248"/>
    <lineage>
        <taxon>Eukaryota</taxon>
        <taxon>Metazoa</taxon>
        <taxon>Spiralia</taxon>
        <taxon>Gnathifera</taxon>
        <taxon>Rotifera</taxon>
        <taxon>Eurotatoria</taxon>
        <taxon>Bdelloidea</taxon>
        <taxon>Adinetida</taxon>
        <taxon>Adinetidae</taxon>
        <taxon>Adineta</taxon>
    </lineage>
</organism>
<dbReference type="SUPFAM" id="SSF47576">
    <property type="entry name" value="Calponin-homology domain, CH-domain"/>
    <property type="match status" value="1"/>
</dbReference>
<dbReference type="AlphaFoldDB" id="A0A816BVZ6"/>
<comment type="caution">
    <text evidence="4">The sequence shown here is derived from an EMBL/GenBank/DDBJ whole genome shotgun (WGS) entry which is preliminary data.</text>
</comment>
<feature type="transmembrane region" description="Helical" evidence="2">
    <location>
        <begin position="457"/>
        <end position="479"/>
    </location>
</feature>
<name>A0A816BVZ6_ADIRI</name>
<feature type="chain" id="PRO_5032866353" evidence="3">
    <location>
        <begin position="18"/>
        <end position="500"/>
    </location>
</feature>
<proteinExistence type="predicted"/>
<evidence type="ECO:0000256" key="2">
    <source>
        <dbReference type="SAM" id="Phobius"/>
    </source>
</evidence>
<feature type="compositionally biased region" description="Polar residues" evidence="1">
    <location>
        <begin position="344"/>
        <end position="354"/>
    </location>
</feature>
<sequence>NRKQILALLWIIMKIFDFPSFQITTNKHLFPENTLFSFGQDRSLVLKWVNNLLNKIFNTTTSYVKDFYMKTWSDCSYMSLIMKYLCPISLKYGTLEYFDHMKTIEQQEEKLELYINLSNYCFQTTTIVDYKDQTEKSLFRFFSELKQNVLFILKSNQIGKLVKTNPYTKQLFESVLETTNIEQLEFGNKDEDYLVFDENKHQNETQCDNLDMKHSLHDEQECSPIDLPKEEPILTQNLSEILSSITDECQSSLRSRKPKRKRSIVSSATPAPTGDKFLQILELLRDPKLLIFKYLFVLASSKFLPSSSRRNHFESCPDNPSTTILQPSKVHHITRSVTQKDKSGNTNLSPSKPESGSEEVHTAPSHHERTKTSSPRPRLGRSDCIGQDADEESTVACTRMAKTRTSLNNSANHLQQQAMGDHHAISKHHRSRKHHRFLEQQDQDLPFDQTNTYRSQLTTYLVLILILAFVLYRFLLAVWPKPKKTFLEQLIDDLSTFFTR</sequence>
<evidence type="ECO:0000313" key="4">
    <source>
        <dbReference type="EMBL" id="CAF1614755.1"/>
    </source>
</evidence>
<dbReference type="Proteomes" id="UP000663828">
    <property type="component" value="Unassembled WGS sequence"/>
</dbReference>
<feature type="compositionally biased region" description="Basic and acidic residues" evidence="1">
    <location>
        <begin position="358"/>
        <end position="371"/>
    </location>
</feature>